<dbReference type="InterPro" id="IPR050639">
    <property type="entry name" value="SSR_resolvase"/>
</dbReference>
<dbReference type="SUPFAM" id="SSF53041">
    <property type="entry name" value="Resolvase-like"/>
    <property type="match status" value="1"/>
</dbReference>
<feature type="domain" description="Recombinase" evidence="2">
    <location>
        <begin position="164"/>
        <end position="325"/>
    </location>
</feature>
<evidence type="ECO:0000256" key="1">
    <source>
        <dbReference type="SAM" id="MobiDB-lite"/>
    </source>
</evidence>
<sequence length="483" mass="54078">MVHFAFAGRCSTEDLQDPETSRNWQLTRARALIEPAGGKIVTEYFDAGHSRALPWKRRPQAAALLKALRDPHRGFDAVVIGEPQRTFYGNQFGNTFPLFVHFGIPLWVPEVGGAIDPNNEAHDLVMSVFGGMSKGERNRIKIRVRTAMASQAQIEGRYLGGRPPYGYRIADAGPHPNPAKAADGKRLHRLEPDPAAAPVVVRIFTDYLRGKGYYAIAESLTRDGIPCPSAHDRARNPHRPGHDWSKGAVRAILRNPRYTGHEVWSKQRKDEVLLDIEDVTLGHRTRLAWNTPDQWVWSAQPVHEPLISMEIFTRAQAKNSARGSAASERSPRPTDRPYALRGRLRCGICRRRMQGNYNNGQPYYRCRYTAEYAKNTALNHPLTVYLRQNELLPVLDAWIARFFAPGHLGRTLQAMCESQQRHSPTDPALEAARRTITETNRSIAQYRAALDAGADPVIVAGWITSAQNEQAAARQQLVAAARS</sequence>
<dbReference type="RefSeq" id="WP_248863049.1">
    <property type="nucleotide sequence ID" value="NZ_CP086322.1"/>
</dbReference>
<name>A0ABY4M717_9ACTN</name>
<organism evidence="3 4">
    <name type="scientific">Streptomyces halobius</name>
    <dbReference type="NCBI Taxonomy" id="2879846"/>
    <lineage>
        <taxon>Bacteria</taxon>
        <taxon>Bacillati</taxon>
        <taxon>Actinomycetota</taxon>
        <taxon>Actinomycetes</taxon>
        <taxon>Kitasatosporales</taxon>
        <taxon>Streptomycetaceae</taxon>
        <taxon>Streptomyces</taxon>
    </lineage>
</organism>
<reference evidence="3" key="1">
    <citation type="submission" date="2021-10" db="EMBL/GenBank/DDBJ databases">
        <title>Streptomyces nigrumlapis sp.nov.,an antimicrobial producing actinobacterium isolated from Black Gobi rocks.</title>
        <authorList>
            <person name="Wen Y."/>
            <person name="Zhang W."/>
            <person name="Liu X.G."/>
        </authorList>
    </citation>
    <scope>NUCLEOTIDE SEQUENCE</scope>
    <source>
        <strain evidence="3">ST13-2-2</strain>
    </source>
</reference>
<dbReference type="PROSITE" id="PS51737">
    <property type="entry name" value="RECOMBINASE_DNA_BIND"/>
    <property type="match status" value="1"/>
</dbReference>
<dbReference type="Pfam" id="PF07508">
    <property type="entry name" value="Recombinase"/>
    <property type="match status" value="1"/>
</dbReference>
<dbReference type="SMART" id="SM00857">
    <property type="entry name" value="Resolvase"/>
    <property type="match status" value="1"/>
</dbReference>
<dbReference type="InterPro" id="IPR006119">
    <property type="entry name" value="Resolv_N"/>
</dbReference>
<dbReference type="PANTHER" id="PTHR30461:SF23">
    <property type="entry name" value="DNA RECOMBINASE-RELATED"/>
    <property type="match status" value="1"/>
</dbReference>
<accession>A0ABY4M717</accession>
<dbReference type="Gene3D" id="3.90.1750.20">
    <property type="entry name" value="Putative Large Serine Recombinase, Chain B, Domain 2"/>
    <property type="match status" value="1"/>
</dbReference>
<evidence type="ECO:0000259" key="2">
    <source>
        <dbReference type="PROSITE" id="PS51737"/>
    </source>
</evidence>
<dbReference type="EMBL" id="CP086322">
    <property type="protein sequence ID" value="UQA92185.1"/>
    <property type="molecule type" value="Genomic_DNA"/>
</dbReference>
<evidence type="ECO:0000313" key="3">
    <source>
        <dbReference type="EMBL" id="UQA92185.1"/>
    </source>
</evidence>
<dbReference type="Gene3D" id="3.40.50.1390">
    <property type="entry name" value="Resolvase, N-terminal catalytic domain"/>
    <property type="match status" value="1"/>
</dbReference>
<evidence type="ECO:0000313" key="4">
    <source>
        <dbReference type="Proteomes" id="UP000830115"/>
    </source>
</evidence>
<dbReference type="Pfam" id="PF13408">
    <property type="entry name" value="Zn_ribbon_recom"/>
    <property type="match status" value="1"/>
</dbReference>
<dbReference type="Pfam" id="PF00239">
    <property type="entry name" value="Resolvase"/>
    <property type="match status" value="1"/>
</dbReference>
<proteinExistence type="predicted"/>
<dbReference type="InterPro" id="IPR025827">
    <property type="entry name" value="Zn_ribbon_recom_dom"/>
</dbReference>
<dbReference type="Proteomes" id="UP000830115">
    <property type="component" value="Chromosome"/>
</dbReference>
<gene>
    <name evidence="3" type="ORF">K9S39_10350</name>
</gene>
<feature type="region of interest" description="Disordered" evidence="1">
    <location>
        <begin position="318"/>
        <end position="337"/>
    </location>
</feature>
<dbReference type="PANTHER" id="PTHR30461">
    <property type="entry name" value="DNA-INVERTASE FROM LAMBDOID PROPHAGE"/>
    <property type="match status" value="1"/>
</dbReference>
<dbReference type="InterPro" id="IPR038109">
    <property type="entry name" value="DNA_bind_recomb_sf"/>
</dbReference>
<protein>
    <submittedName>
        <fullName evidence="3">Recombinase family protein</fullName>
    </submittedName>
</protein>
<dbReference type="InterPro" id="IPR036162">
    <property type="entry name" value="Resolvase-like_N_sf"/>
</dbReference>
<keyword evidence="4" id="KW-1185">Reference proteome</keyword>
<dbReference type="InterPro" id="IPR011109">
    <property type="entry name" value="DNA_bind_recombinase_dom"/>
</dbReference>